<dbReference type="Pfam" id="PF01565">
    <property type="entry name" value="FAD_binding_4"/>
    <property type="match status" value="1"/>
</dbReference>
<evidence type="ECO:0000313" key="4">
    <source>
        <dbReference type="EMBL" id="TQV86058.1"/>
    </source>
</evidence>
<dbReference type="OrthoDB" id="9811557at2"/>
<dbReference type="InterPro" id="IPR016166">
    <property type="entry name" value="FAD-bd_PCMH"/>
</dbReference>
<gene>
    <name evidence="4" type="primary">glcE</name>
    <name evidence="4" type="ORF">FKG94_00415</name>
</gene>
<dbReference type="InterPro" id="IPR036318">
    <property type="entry name" value="FAD-bd_PCMH-like_sf"/>
</dbReference>
<dbReference type="RefSeq" id="WP_142902210.1">
    <property type="nucleotide sequence ID" value="NZ_ML660087.1"/>
</dbReference>
<protein>
    <submittedName>
        <fullName evidence="4">Glycolate oxidase subunit GlcE</fullName>
        <ecNumber evidence="4">1.1.99.14</ecNumber>
    </submittedName>
</protein>
<evidence type="ECO:0000313" key="5">
    <source>
        <dbReference type="Proteomes" id="UP000319732"/>
    </source>
</evidence>
<dbReference type="AlphaFoldDB" id="A0A545U9A9"/>
<feature type="domain" description="FAD-binding PCMH-type" evidence="3">
    <location>
        <begin position="1"/>
        <end position="170"/>
    </location>
</feature>
<dbReference type="InterPro" id="IPR006094">
    <property type="entry name" value="Oxid_FAD_bind_N"/>
</dbReference>
<dbReference type="PANTHER" id="PTHR11748">
    <property type="entry name" value="D-LACTATE DEHYDROGENASE"/>
    <property type="match status" value="1"/>
</dbReference>
<reference evidence="4 5" key="1">
    <citation type="submission" date="2019-06" db="EMBL/GenBank/DDBJ databases">
        <title>Whole genome sequence for Cellvibrionaceae sp. R142.</title>
        <authorList>
            <person name="Wang G."/>
        </authorList>
    </citation>
    <scope>NUCLEOTIDE SEQUENCE [LARGE SCALE GENOMIC DNA]</scope>
    <source>
        <strain evidence="4 5">R142</strain>
    </source>
</reference>
<dbReference type="GO" id="GO:0019154">
    <property type="term" value="F:glycolate dehydrogenase activity"/>
    <property type="evidence" value="ECO:0007669"/>
    <property type="project" value="UniProtKB-EC"/>
</dbReference>
<dbReference type="EC" id="1.1.99.14" evidence="4"/>
<comment type="caution">
    <text evidence="4">The sequence shown here is derived from an EMBL/GenBank/DDBJ whole genome shotgun (WGS) entry which is preliminary data.</text>
</comment>
<dbReference type="InterPro" id="IPR016164">
    <property type="entry name" value="FAD-linked_Oxase-like_C"/>
</dbReference>
<organism evidence="4 5">
    <name type="scientific">Exilibacterium tricleocarpae</name>
    <dbReference type="NCBI Taxonomy" id="2591008"/>
    <lineage>
        <taxon>Bacteria</taxon>
        <taxon>Pseudomonadati</taxon>
        <taxon>Pseudomonadota</taxon>
        <taxon>Gammaproteobacteria</taxon>
        <taxon>Cellvibrionales</taxon>
        <taxon>Cellvibrionaceae</taxon>
        <taxon>Exilibacterium</taxon>
    </lineage>
</organism>
<proteinExistence type="predicted"/>
<keyword evidence="2" id="KW-0274">FAD</keyword>
<evidence type="ECO:0000256" key="1">
    <source>
        <dbReference type="ARBA" id="ARBA00022630"/>
    </source>
</evidence>
<keyword evidence="1" id="KW-0285">Flavoprotein</keyword>
<keyword evidence="4" id="KW-0560">Oxidoreductase</keyword>
<dbReference type="SUPFAM" id="SSF56176">
    <property type="entry name" value="FAD-binding/transporter-associated domain-like"/>
    <property type="match status" value="1"/>
</dbReference>
<dbReference type="EMBL" id="VHSG01000002">
    <property type="protein sequence ID" value="TQV86058.1"/>
    <property type="molecule type" value="Genomic_DNA"/>
</dbReference>
<dbReference type="GO" id="GO:0071949">
    <property type="term" value="F:FAD binding"/>
    <property type="evidence" value="ECO:0007669"/>
    <property type="project" value="InterPro"/>
</dbReference>
<dbReference type="InterPro" id="IPR016169">
    <property type="entry name" value="FAD-bd_PCMH_sub2"/>
</dbReference>
<dbReference type="Gene3D" id="3.30.465.10">
    <property type="match status" value="1"/>
</dbReference>
<dbReference type="PANTHER" id="PTHR11748:SF103">
    <property type="entry name" value="GLYCOLATE OXIDASE SUBUNIT GLCE"/>
    <property type="match status" value="1"/>
</dbReference>
<dbReference type="NCBIfam" id="NF008439">
    <property type="entry name" value="PRK11282.1"/>
    <property type="match status" value="1"/>
</dbReference>
<evidence type="ECO:0000256" key="2">
    <source>
        <dbReference type="ARBA" id="ARBA00022827"/>
    </source>
</evidence>
<accession>A0A545U9A9</accession>
<dbReference type="SUPFAM" id="SSF55103">
    <property type="entry name" value="FAD-linked oxidases, C-terminal domain"/>
    <property type="match status" value="1"/>
</dbReference>
<keyword evidence="5" id="KW-1185">Reference proteome</keyword>
<dbReference type="PROSITE" id="PS51387">
    <property type="entry name" value="FAD_PCMH"/>
    <property type="match status" value="1"/>
</dbReference>
<sequence>MSDSSGQLVEQVKTALAQGSSLNIIGRGSKAHLGRTASGSPLHLADHSGIVDYQPVELVVTARAGTPITEINDVLAEHNQMLSFEPPDCDGAASIGGTLACNLSGPGRPWGGSVRDMLLGIRLINGRGEHLRFGGQVIKNVAGYDASRLQAGAMGTLGVVTEVSLKVMPKPALTQTLVQQTDAAEAILIMNRLAGRSQPLTAACWLDGNLYVRLAGARAAVEAAAAQWSGERLDGDGGRFWEQLREQQLSFFAGPAPLWRFSLKPSAPHFLPQASWLLDWGGAQRWLRGDGLDPEFDRGELEAAAVAGGGQVSLFRGGDRSGEVFHTQTEMLQTIHKQVKAAFDPRGLFNPGRLYSWL</sequence>
<evidence type="ECO:0000259" key="3">
    <source>
        <dbReference type="PROSITE" id="PS51387"/>
    </source>
</evidence>
<dbReference type="Proteomes" id="UP000319732">
    <property type="component" value="Unassembled WGS sequence"/>
</dbReference>
<name>A0A545U9A9_9GAMM</name>